<evidence type="ECO:0000259" key="12">
    <source>
        <dbReference type="Pfam" id="PF03372"/>
    </source>
</evidence>
<evidence type="ECO:0000256" key="5">
    <source>
        <dbReference type="ARBA" id="ARBA00022723"/>
    </source>
</evidence>
<evidence type="ECO:0000256" key="1">
    <source>
        <dbReference type="ARBA" id="ARBA00001936"/>
    </source>
</evidence>
<dbReference type="Proteomes" id="UP001331761">
    <property type="component" value="Unassembled WGS sequence"/>
</dbReference>
<comment type="caution">
    <text evidence="13">The sequence shown here is derived from an EMBL/GenBank/DDBJ whole genome shotgun (WGS) entry which is preliminary data.</text>
</comment>
<keyword evidence="4" id="KW-0540">Nuclease</keyword>
<dbReference type="SUPFAM" id="SSF56219">
    <property type="entry name" value="DNase I-like"/>
    <property type="match status" value="1"/>
</dbReference>
<evidence type="ECO:0000256" key="4">
    <source>
        <dbReference type="ARBA" id="ARBA00022722"/>
    </source>
</evidence>
<evidence type="ECO:0000256" key="2">
    <source>
        <dbReference type="ARBA" id="ARBA00001946"/>
    </source>
</evidence>
<comment type="cofactor">
    <cofactor evidence="1">
        <name>Mn(2+)</name>
        <dbReference type="ChEBI" id="CHEBI:29035"/>
    </cofactor>
</comment>
<dbReference type="Pfam" id="PF14555">
    <property type="entry name" value="UBA_4"/>
    <property type="match status" value="1"/>
</dbReference>
<dbReference type="InterPro" id="IPR005135">
    <property type="entry name" value="Endo/exonuclease/phosphatase"/>
</dbReference>
<dbReference type="PANTHER" id="PTHR15822">
    <property type="entry name" value="TRAF AND TNF RECEPTOR-ASSOCIATED PROTEIN"/>
    <property type="match status" value="1"/>
</dbReference>
<dbReference type="GO" id="GO:0016605">
    <property type="term" value="C:PML body"/>
    <property type="evidence" value="ECO:0007669"/>
    <property type="project" value="UniProtKB-SubCell"/>
</dbReference>
<evidence type="ECO:0000256" key="7">
    <source>
        <dbReference type="ARBA" id="ARBA00022801"/>
    </source>
</evidence>
<dbReference type="Gene3D" id="3.60.10.10">
    <property type="entry name" value="Endonuclease/exonuclease/phosphatase"/>
    <property type="match status" value="1"/>
</dbReference>
<keyword evidence="5" id="KW-0479">Metal-binding</keyword>
<dbReference type="GO" id="GO:0003697">
    <property type="term" value="F:single-stranded DNA binding"/>
    <property type="evidence" value="ECO:0007669"/>
    <property type="project" value="TreeGrafter"/>
</dbReference>
<evidence type="ECO:0000256" key="10">
    <source>
        <dbReference type="ARBA" id="ARBA00023242"/>
    </source>
</evidence>
<name>A0AAN8EMR2_TRICO</name>
<evidence type="ECO:0000256" key="6">
    <source>
        <dbReference type="ARBA" id="ARBA00022763"/>
    </source>
</evidence>
<dbReference type="AlphaFoldDB" id="A0AAN8EMR2"/>
<dbReference type="EMBL" id="WIXE01025543">
    <property type="protein sequence ID" value="KAK5964631.1"/>
    <property type="molecule type" value="Genomic_DNA"/>
</dbReference>
<keyword evidence="6" id="KW-0227">DNA damage</keyword>
<comment type="cofactor">
    <cofactor evidence="2">
        <name>Mg(2+)</name>
        <dbReference type="ChEBI" id="CHEBI:18420"/>
    </cofactor>
</comment>
<feature type="region of interest" description="Disordered" evidence="11">
    <location>
        <begin position="1"/>
        <end position="25"/>
    </location>
</feature>
<comment type="subcellular location">
    <subcellularLocation>
        <location evidence="3">Nucleus</location>
        <location evidence="3">PML body</location>
    </subcellularLocation>
</comment>
<organism evidence="13 14">
    <name type="scientific">Trichostrongylus colubriformis</name>
    <name type="common">Black scour worm</name>
    <dbReference type="NCBI Taxonomy" id="6319"/>
    <lineage>
        <taxon>Eukaryota</taxon>
        <taxon>Metazoa</taxon>
        <taxon>Ecdysozoa</taxon>
        <taxon>Nematoda</taxon>
        <taxon>Chromadorea</taxon>
        <taxon>Rhabditida</taxon>
        <taxon>Rhabditina</taxon>
        <taxon>Rhabditomorpha</taxon>
        <taxon>Strongyloidea</taxon>
        <taxon>Trichostrongylidae</taxon>
        <taxon>Trichostrongylus</taxon>
    </lineage>
</organism>
<dbReference type="CDD" id="cd09080">
    <property type="entry name" value="TDP2"/>
    <property type="match status" value="1"/>
</dbReference>
<dbReference type="SUPFAM" id="SSF46934">
    <property type="entry name" value="UBA-like"/>
    <property type="match status" value="1"/>
</dbReference>
<dbReference type="Gene3D" id="1.10.8.10">
    <property type="entry name" value="DNA helicase RuvA subunit, C-terminal domain"/>
    <property type="match status" value="1"/>
</dbReference>
<sequence length="359" mass="41210">MPELNEDTDDPAAKRPRTTPPLIYSEDNNDVQCLEIKKDELRPGDLDPRKRQVLSDFMSISNTEEQAALSLLESSGWNVNRALDFFFGNEEEDEVEVVQQPDTQSSCESAPVDLSGLEVSLVSWNIDGLDGNSLATRMKAVYKIINNLNPDFVFLQEVVTRELATIDRLSKLYNIFYSNKDYLYYTAILVSKVFEVKQHEVIHYQNSGMGRTLQIIEGKIGEQRVFLLNTHLESMREHSKARKEQFQICMRKIQELISRHPNCLLFFGGDLNIRDDEVANVPRGVADAWLAAGAKKDTEFTWDTRKNDNKHSFGARNRFDRVFWYGPLSKVKFALAGQQRIRSCLCFPSDHWAVHCEFS</sequence>
<protein>
    <submittedName>
        <fullName evidence="13">Tyrosyl-DNA phosphodiesterase</fullName>
    </submittedName>
</protein>
<dbReference type="GO" id="GO:0046872">
    <property type="term" value="F:metal ion binding"/>
    <property type="evidence" value="ECO:0007669"/>
    <property type="project" value="UniProtKB-KW"/>
</dbReference>
<dbReference type="GO" id="GO:0005737">
    <property type="term" value="C:cytoplasm"/>
    <property type="evidence" value="ECO:0007669"/>
    <property type="project" value="TreeGrafter"/>
</dbReference>
<evidence type="ECO:0000256" key="9">
    <source>
        <dbReference type="ARBA" id="ARBA00023204"/>
    </source>
</evidence>
<evidence type="ECO:0000256" key="3">
    <source>
        <dbReference type="ARBA" id="ARBA00004322"/>
    </source>
</evidence>
<gene>
    <name evidence="13" type="ORF">GCK32_007288</name>
</gene>
<dbReference type="InterPro" id="IPR009060">
    <property type="entry name" value="UBA-like_sf"/>
</dbReference>
<dbReference type="GO" id="GO:0006302">
    <property type="term" value="P:double-strand break repair"/>
    <property type="evidence" value="ECO:0007669"/>
    <property type="project" value="TreeGrafter"/>
</dbReference>
<evidence type="ECO:0000313" key="13">
    <source>
        <dbReference type="EMBL" id="KAK5964631.1"/>
    </source>
</evidence>
<keyword evidence="14" id="KW-1185">Reference proteome</keyword>
<evidence type="ECO:0000256" key="11">
    <source>
        <dbReference type="SAM" id="MobiDB-lite"/>
    </source>
</evidence>
<accession>A0AAN8EMR2</accession>
<dbReference type="PANTHER" id="PTHR15822:SF4">
    <property type="entry name" value="TYROSYL-DNA PHOSPHODIESTERASE 2"/>
    <property type="match status" value="1"/>
</dbReference>
<keyword evidence="8" id="KW-0460">Magnesium</keyword>
<evidence type="ECO:0000256" key="8">
    <source>
        <dbReference type="ARBA" id="ARBA00022842"/>
    </source>
</evidence>
<dbReference type="InterPro" id="IPR036691">
    <property type="entry name" value="Endo/exonu/phosph_ase_sf"/>
</dbReference>
<dbReference type="GO" id="GO:0070260">
    <property type="term" value="F:5'-tyrosyl-DNA phosphodiesterase activity"/>
    <property type="evidence" value="ECO:0007669"/>
    <property type="project" value="TreeGrafter"/>
</dbReference>
<proteinExistence type="predicted"/>
<keyword evidence="10" id="KW-0539">Nucleus</keyword>
<feature type="domain" description="Endonuclease/exonuclease/phosphatase" evidence="12">
    <location>
        <begin position="122"/>
        <end position="351"/>
    </location>
</feature>
<dbReference type="InterPro" id="IPR051547">
    <property type="entry name" value="TDP2-like"/>
</dbReference>
<feature type="compositionally biased region" description="Acidic residues" evidence="11">
    <location>
        <begin position="1"/>
        <end position="10"/>
    </location>
</feature>
<reference evidence="13 14" key="1">
    <citation type="submission" date="2019-10" db="EMBL/GenBank/DDBJ databases">
        <title>Assembly and Annotation for the nematode Trichostrongylus colubriformis.</title>
        <authorList>
            <person name="Martin J."/>
        </authorList>
    </citation>
    <scope>NUCLEOTIDE SEQUENCE [LARGE SCALE GENOMIC DNA]</scope>
    <source>
        <strain evidence="13">G859</strain>
        <tissue evidence="13">Whole worm</tissue>
    </source>
</reference>
<keyword evidence="7" id="KW-0378">Hydrolase</keyword>
<dbReference type="Pfam" id="PF03372">
    <property type="entry name" value="Exo_endo_phos"/>
    <property type="match status" value="1"/>
</dbReference>
<evidence type="ECO:0000313" key="14">
    <source>
        <dbReference type="Proteomes" id="UP001331761"/>
    </source>
</evidence>
<dbReference type="CDD" id="cd14273">
    <property type="entry name" value="UBA_TAP-C_like"/>
    <property type="match status" value="1"/>
</dbReference>
<keyword evidence="9" id="KW-0234">DNA repair</keyword>
<dbReference type="GO" id="GO:0004518">
    <property type="term" value="F:nuclease activity"/>
    <property type="evidence" value="ECO:0007669"/>
    <property type="project" value="UniProtKB-KW"/>
</dbReference>